<name>A0A2T5MHG8_9GAMM</name>
<dbReference type="PROSITE" id="PS51186">
    <property type="entry name" value="GNAT"/>
    <property type="match status" value="1"/>
</dbReference>
<dbReference type="InterPro" id="IPR051531">
    <property type="entry name" value="N-acetyltransferase"/>
</dbReference>
<dbReference type="Pfam" id="PF13302">
    <property type="entry name" value="Acetyltransf_3"/>
    <property type="match status" value="1"/>
</dbReference>
<keyword evidence="3" id="KW-1185">Reference proteome</keyword>
<dbReference type="PANTHER" id="PTHR43792:SF1">
    <property type="entry name" value="N-ACETYLTRANSFERASE DOMAIN-CONTAINING PROTEIN"/>
    <property type="match status" value="1"/>
</dbReference>
<dbReference type="InterPro" id="IPR016181">
    <property type="entry name" value="Acyl_CoA_acyltransferase"/>
</dbReference>
<dbReference type="RefSeq" id="WP_107939211.1">
    <property type="nucleotide sequence ID" value="NZ_QANS01000002.1"/>
</dbReference>
<organism evidence="2 3">
    <name type="scientific">Stenotrophobium rhamnosiphilum</name>
    <dbReference type="NCBI Taxonomy" id="2029166"/>
    <lineage>
        <taxon>Bacteria</taxon>
        <taxon>Pseudomonadati</taxon>
        <taxon>Pseudomonadota</taxon>
        <taxon>Gammaproteobacteria</taxon>
        <taxon>Nevskiales</taxon>
        <taxon>Nevskiaceae</taxon>
        <taxon>Stenotrophobium</taxon>
    </lineage>
</organism>
<gene>
    <name evidence="2" type="ORF">CJD38_04900</name>
</gene>
<evidence type="ECO:0000259" key="1">
    <source>
        <dbReference type="PROSITE" id="PS51186"/>
    </source>
</evidence>
<dbReference type="AlphaFoldDB" id="A0A2T5MHG8"/>
<dbReference type="InterPro" id="IPR000182">
    <property type="entry name" value="GNAT_dom"/>
</dbReference>
<keyword evidence="2" id="KW-0808">Transferase</keyword>
<dbReference type="EMBL" id="QANS01000002">
    <property type="protein sequence ID" value="PTU32020.1"/>
    <property type="molecule type" value="Genomic_DNA"/>
</dbReference>
<dbReference type="SUPFAM" id="SSF55729">
    <property type="entry name" value="Acyl-CoA N-acyltransferases (Nat)"/>
    <property type="match status" value="1"/>
</dbReference>
<feature type="domain" description="N-acetyltransferase" evidence="1">
    <location>
        <begin position="14"/>
        <end position="174"/>
    </location>
</feature>
<protein>
    <submittedName>
        <fullName evidence="2">N-acetyltransferase</fullName>
    </submittedName>
</protein>
<dbReference type="Gene3D" id="3.40.630.30">
    <property type="match status" value="1"/>
</dbReference>
<comment type="caution">
    <text evidence="2">The sequence shown here is derived from an EMBL/GenBank/DDBJ whole genome shotgun (WGS) entry which is preliminary data.</text>
</comment>
<dbReference type="PANTHER" id="PTHR43792">
    <property type="entry name" value="GNAT FAMILY, PUTATIVE (AFU_ORTHOLOGUE AFUA_3G00765)-RELATED-RELATED"/>
    <property type="match status" value="1"/>
</dbReference>
<dbReference type="GO" id="GO:0016747">
    <property type="term" value="F:acyltransferase activity, transferring groups other than amino-acyl groups"/>
    <property type="evidence" value="ECO:0007669"/>
    <property type="project" value="InterPro"/>
</dbReference>
<evidence type="ECO:0000313" key="3">
    <source>
        <dbReference type="Proteomes" id="UP000244248"/>
    </source>
</evidence>
<sequence length="182" mass="20451">MPDHRNILIETERLILRPVRAEDFDAWAAFMADAEAARFIGGQQVRSVSWRGFLAMAGAWEIQGFGMFSVIEKSSGRWVGRLGPWVPEGWPGTEVGWGIIREAWGRGYAVEGAIAAIDWAFANLGWQEVIHTIAPENHASERVAQKLGSRILRDCKLPAPYESAHVVAWGQSREEWLARRLK</sequence>
<reference evidence="2 3" key="1">
    <citation type="submission" date="2018-04" db="EMBL/GenBank/DDBJ databases">
        <title>Novel species isolated from glacier.</title>
        <authorList>
            <person name="Liu Q."/>
            <person name="Xin Y.-H."/>
        </authorList>
    </citation>
    <scope>NUCLEOTIDE SEQUENCE [LARGE SCALE GENOMIC DNA]</scope>
    <source>
        <strain evidence="2 3">GT1R17</strain>
    </source>
</reference>
<accession>A0A2T5MHG8</accession>
<dbReference type="OrthoDB" id="9801656at2"/>
<dbReference type="Proteomes" id="UP000244248">
    <property type="component" value="Unassembled WGS sequence"/>
</dbReference>
<proteinExistence type="predicted"/>
<evidence type="ECO:0000313" key="2">
    <source>
        <dbReference type="EMBL" id="PTU32020.1"/>
    </source>
</evidence>